<keyword evidence="2 6" id="KW-0378">Hydrolase</keyword>
<organism evidence="8 9">
    <name type="scientific">Microthlaspi erraticum</name>
    <dbReference type="NCBI Taxonomy" id="1685480"/>
    <lineage>
        <taxon>Eukaryota</taxon>
        <taxon>Viridiplantae</taxon>
        <taxon>Streptophyta</taxon>
        <taxon>Embryophyta</taxon>
        <taxon>Tracheophyta</taxon>
        <taxon>Spermatophyta</taxon>
        <taxon>Magnoliopsida</taxon>
        <taxon>eudicotyledons</taxon>
        <taxon>Gunneridae</taxon>
        <taxon>Pentapetalae</taxon>
        <taxon>rosids</taxon>
        <taxon>malvids</taxon>
        <taxon>Brassicales</taxon>
        <taxon>Brassicaceae</taxon>
        <taxon>Coluteocarpeae</taxon>
        <taxon>Microthlaspi</taxon>
    </lineage>
</organism>
<comment type="subcellular location">
    <subcellularLocation>
        <location evidence="1 6">Nucleus</location>
    </subcellularLocation>
</comment>
<dbReference type="InterPro" id="IPR023214">
    <property type="entry name" value="HAD_sf"/>
</dbReference>
<evidence type="ECO:0000256" key="4">
    <source>
        <dbReference type="ARBA" id="ARBA00047761"/>
    </source>
</evidence>
<dbReference type="AlphaFoldDB" id="A0A6D2LFR7"/>
<sequence>MVSSSPSRGNCGHGFVRHRICLACKKKPRSVEGRAFDYLFSGLHLSHEAISLTKHLTTLISIYRHKKLYLVLDLDHTLIHSVKVSNLSKAEKCLVKADESGSMNNLGRYKDRLVKLRPFVNEFLEEANKFFNMYVYTKGKYEYAQAIVRMIDPNKVYFGDRVISRQESPHWKTLDLVLADERGILIVDDRLDVWPDHKRNLLQITRYSFFKYDRGNKKAKSSLAEEKKDESIKRGALANLLKFLKEIHNGFFSCGVEEDLDSKDVRSLIKGHFIPKRC</sequence>
<dbReference type="NCBIfam" id="TIGR02250">
    <property type="entry name" value="FCP1_euk"/>
    <property type="match status" value="1"/>
</dbReference>
<dbReference type="PANTHER" id="PTHR23081:SF21">
    <property type="entry name" value="RNA POLYMERASE II C-TERMINAL DOMAIN PHOSPHATASE-LIKE-RELATED"/>
    <property type="match status" value="1"/>
</dbReference>
<dbReference type="InterPro" id="IPR004274">
    <property type="entry name" value="FCP1_dom"/>
</dbReference>
<dbReference type="InterPro" id="IPR036412">
    <property type="entry name" value="HAD-like_sf"/>
</dbReference>
<dbReference type="PROSITE" id="PS50969">
    <property type="entry name" value="FCP1"/>
    <property type="match status" value="1"/>
</dbReference>
<dbReference type="InterPro" id="IPR011947">
    <property type="entry name" value="FCP1_euk"/>
</dbReference>
<keyword evidence="3 6" id="KW-0539">Nucleus</keyword>
<evidence type="ECO:0000256" key="3">
    <source>
        <dbReference type="ARBA" id="ARBA00023242"/>
    </source>
</evidence>
<evidence type="ECO:0000313" key="8">
    <source>
        <dbReference type="EMBL" id="CAA7058700.1"/>
    </source>
</evidence>
<reference evidence="8" key="1">
    <citation type="submission" date="2020-01" db="EMBL/GenBank/DDBJ databases">
        <authorList>
            <person name="Mishra B."/>
        </authorList>
    </citation>
    <scope>NUCLEOTIDE SEQUENCE [LARGE SCALE GENOMIC DNA]</scope>
</reference>
<dbReference type="SMART" id="SM00577">
    <property type="entry name" value="CPDc"/>
    <property type="match status" value="1"/>
</dbReference>
<dbReference type="OrthoDB" id="10249888at2759"/>
<dbReference type="SUPFAM" id="SSF56784">
    <property type="entry name" value="HAD-like"/>
    <property type="match status" value="1"/>
</dbReference>
<feature type="domain" description="FCP1 homology" evidence="7">
    <location>
        <begin position="63"/>
        <end position="230"/>
    </location>
</feature>
<dbReference type="EC" id="3.1.3.16" evidence="6"/>
<dbReference type="EMBL" id="CACVBM020001729">
    <property type="protein sequence ID" value="CAA7058700.1"/>
    <property type="molecule type" value="Genomic_DNA"/>
</dbReference>
<name>A0A6D2LFR7_9BRAS</name>
<comment type="catalytic activity">
    <reaction evidence="5 6">
        <text>O-phospho-L-threonyl-[protein] + H2O = L-threonyl-[protein] + phosphate</text>
        <dbReference type="Rhea" id="RHEA:47004"/>
        <dbReference type="Rhea" id="RHEA-COMP:11060"/>
        <dbReference type="Rhea" id="RHEA-COMP:11605"/>
        <dbReference type="ChEBI" id="CHEBI:15377"/>
        <dbReference type="ChEBI" id="CHEBI:30013"/>
        <dbReference type="ChEBI" id="CHEBI:43474"/>
        <dbReference type="ChEBI" id="CHEBI:61977"/>
        <dbReference type="EC" id="3.1.3.16"/>
    </reaction>
</comment>
<dbReference type="CDD" id="cd07521">
    <property type="entry name" value="HAD_FCP1-like"/>
    <property type="match status" value="1"/>
</dbReference>
<evidence type="ECO:0000256" key="6">
    <source>
        <dbReference type="RuleBase" id="RU366066"/>
    </source>
</evidence>
<dbReference type="Proteomes" id="UP000467841">
    <property type="component" value="Unassembled WGS sequence"/>
</dbReference>
<keyword evidence="9" id="KW-1185">Reference proteome</keyword>
<comment type="catalytic activity">
    <reaction evidence="4 6">
        <text>O-phospho-L-seryl-[protein] + H2O = L-seryl-[protein] + phosphate</text>
        <dbReference type="Rhea" id="RHEA:20629"/>
        <dbReference type="Rhea" id="RHEA-COMP:9863"/>
        <dbReference type="Rhea" id="RHEA-COMP:11604"/>
        <dbReference type="ChEBI" id="CHEBI:15377"/>
        <dbReference type="ChEBI" id="CHEBI:29999"/>
        <dbReference type="ChEBI" id="CHEBI:43474"/>
        <dbReference type="ChEBI" id="CHEBI:83421"/>
        <dbReference type="EC" id="3.1.3.16"/>
    </reaction>
</comment>
<evidence type="ECO:0000256" key="2">
    <source>
        <dbReference type="ARBA" id="ARBA00022801"/>
    </source>
</evidence>
<protein>
    <recommendedName>
        <fullName evidence="6">RNA polymerase II C-terminal domain phosphatase-like</fullName>
        <ecNumber evidence="6">3.1.3.16</ecNumber>
    </recommendedName>
</protein>
<evidence type="ECO:0000256" key="1">
    <source>
        <dbReference type="ARBA" id="ARBA00004123"/>
    </source>
</evidence>
<dbReference type="Pfam" id="PF03031">
    <property type="entry name" value="NIF"/>
    <property type="match status" value="1"/>
</dbReference>
<dbReference type="InterPro" id="IPR039189">
    <property type="entry name" value="Fcp1"/>
</dbReference>
<evidence type="ECO:0000259" key="7">
    <source>
        <dbReference type="PROSITE" id="PS50969"/>
    </source>
</evidence>
<gene>
    <name evidence="8" type="ORF">MERR_LOCUS45936</name>
</gene>
<dbReference type="PANTHER" id="PTHR23081">
    <property type="entry name" value="RNA POLYMERASE II CTD PHOSPHATASE"/>
    <property type="match status" value="1"/>
</dbReference>
<comment type="caution">
    <text evidence="8">The sequence shown here is derived from an EMBL/GenBank/DDBJ whole genome shotgun (WGS) entry which is preliminary data.</text>
</comment>
<dbReference type="GO" id="GO:0008420">
    <property type="term" value="F:RNA polymerase II CTD heptapeptide repeat phosphatase activity"/>
    <property type="evidence" value="ECO:0007669"/>
    <property type="project" value="UniProtKB-UniRule"/>
</dbReference>
<dbReference type="GO" id="GO:0005634">
    <property type="term" value="C:nucleus"/>
    <property type="evidence" value="ECO:0007669"/>
    <property type="project" value="UniProtKB-SubCell"/>
</dbReference>
<proteinExistence type="predicted"/>
<dbReference type="Gene3D" id="3.40.50.1000">
    <property type="entry name" value="HAD superfamily/HAD-like"/>
    <property type="match status" value="1"/>
</dbReference>
<evidence type="ECO:0000256" key="5">
    <source>
        <dbReference type="ARBA" id="ARBA00048336"/>
    </source>
</evidence>
<evidence type="ECO:0000313" key="9">
    <source>
        <dbReference type="Proteomes" id="UP000467841"/>
    </source>
</evidence>
<comment type="function">
    <text evidence="6">This promotes the activity of RNA polymerase II.</text>
</comment>
<accession>A0A6D2LFR7</accession>